<evidence type="ECO:0000313" key="3">
    <source>
        <dbReference type="Proteomes" id="UP001597053"/>
    </source>
</evidence>
<reference evidence="3" key="1">
    <citation type="journal article" date="2019" name="Int. J. Syst. Evol. Microbiol.">
        <title>The Global Catalogue of Microorganisms (GCM) 10K type strain sequencing project: providing services to taxonomists for standard genome sequencing and annotation.</title>
        <authorList>
            <consortium name="The Broad Institute Genomics Platform"/>
            <consortium name="The Broad Institute Genome Sequencing Center for Infectious Disease"/>
            <person name="Wu L."/>
            <person name="Ma J."/>
        </authorList>
    </citation>
    <scope>NUCLEOTIDE SEQUENCE [LARGE SCALE GENOMIC DNA]</scope>
    <source>
        <strain evidence="3">JCM 32148</strain>
    </source>
</reference>
<sequence length="78" mass="8370">MTADDSNAPVEREPQRPREMPLGKMWLFGAMGAVAAVAAIVIAPTNPAGWILLASLGGLGWLTRVELRRRGAVQQSDE</sequence>
<feature type="transmembrane region" description="Helical" evidence="1">
    <location>
        <begin position="49"/>
        <end position="67"/>
    </location>
</feature>
<name>A0ABW3A018_9ACTN</name>
<proteinExistence type="predicted"/>
<keyword evidence="1" id="KW-0812">Transmembrane</keyword>
<comment type="caution">
    <text evidence="2">The sequence shown here is derived from an EMBL/GenBank/DDBJ whole genome shotgun (WGS) entry which is preliminary data.</text>
</comment>
<feature type="transmembrane region" description="Helical" evidence="1">
    <location>
        <begin position="25"/>
        <end position="43"/>
    </location>
</feature>
<protein>
    <submittedName>
        <fullName evidence="2">Uncharacterized protein</fullName>
    </submittedName>
</protein>
<dbReference type="EMBL" id="JBHTHM010000367">
    <property type="protein sequence ID" value="MFD0784285.1"/>
    <property type="molecule type" value="Genomic_DNA"/>
</dbReference>
<keyword evidence="1" id="KW-0472">Membrane</keyword>
<keyword evidence="1" id="KW-1133">Transmembrane helix</keyword>
<evidence type="ECO:0000313" key="2">
    <source>
        <dbReference type="EMBL" id="MFD0784285.1"/>
    </source>
</evidence>
<organism evidence="2 3">
    <name type="scientific">Micromonospora azadirachtae</name>
    <dbReference type="NCBI Taxonomy" id="1970735"/>
    <lineage>
        <taxon>Bacteria</taxon>
        <taxon>Bacillati</taxon>
        <taxon>Actinomycetota</taxon>
        <taxon>Actinomycetes</taxon>
        <taxon>Micromonosporales</taxon>
        <taxon>Micromonosporaceae</taxon>
        <taxon>Micromonospora</taxon>
    </lineage>
</organism>
<dbReference type="Proteomes" id="UP001597053">
    <property type="component" value="Unassembled WGS sequence"/>
</dbReference>
<gene>
    <name evidence="2" type="ORF">ACFQZ8_10210</name>
</gene>
<evidence type="ECO:0000256" key="1">
    <source>
        <dbReference type="SAM" id="Phobius"/>
    </source>
</evidence>
<keyword evidence="3" id="KW-1185">Reference proteome</keyword>
<accession>A0ABW3A018</accession>